<dbReference type="EMBL" id="NIRT01000013">
    <property type="protein sequence ID" value="PYD66273.1"/>
    <property type="molecule type" value="Genomic_DNA"/>
</dbReference>
<gene>
    <name evidence="1" type="ORF">B0W47_16660</name>
    <name evidence="2" type="ORF">CDI09_08990</name>
</gene>
<protein>
    <submittedName>
        <fullName evidence="1">Uncharacterized protein</fullName>
    </submittedName>
</protein>
<name>A0A9N7CDZ0_9PROT</name>
<sequence length="66" mass="7716">MNDIDKVKQFIEVVESFEMDFDEIGYNNRDLNGMDLITANMADVLCQMRMNTRELLSVMENNHELA</sequence>
<evidence type="ECO:0000313" key="1">
    <source>
        <dbReference type="EMBL" id="AQU89212.1"/>
    </source>
</evidence>
<keyword evidence="1" id="KW-0614">Plasmid</keyword>
<dbReference type="RefSeq" id="WP_078528344.1">
    <property type="nucleotide sequence ID" value="NZ_CP019876.1"/>
</dbReference>
<proteinExistence type="predicted"/>
<dbReference type="KEGG" id="kna:B0W47_16660"/>
<evidence type="ECO:0000313" key="3">
    <source>
        <dbReference type="Proteomes" id="UP000189683"/>
    </source>
</evidence>
<reference evidence="2 4" key="2">
    <citation type="submission" date="2017-06" db="EMBL/GenBank/DDBJ databases">
        <title>A draft genome sequence of Komagataeibacter nataicola LMG 1536.</title>
        <authorList>
            <person name="Skraban J."/>
            <person name="Cleenwerck I."/>
            <person name="Vandamme P."/>
            <person name="Trcek J."/>
        </authorList>
    </citation>
    <scope>NUCLEOTIDE SEQUENCE [LARGE SCALE GENOMIC DNA]</scope>
    <source>
        <strain evidence="2 4">LMG 1536</strain>
    </source>
</reference>
<dbReference type="Proteomes" id="UP000189683">
    <property type="component" value="Plasmid pKNA01"/>
</dbReference>
<dbReference type="Proteomes" id="UP000247512">
    <property type="component" value="Unassembled WGS sequence"/>
</dbReference>
<geneLocation type="plasmid" evidence="1">
    <name>pKNA01</name>
</geneLocation>
<accession>A0A9N7CDZ0</accession>
<organism evidence="1 3">
    <name type="scientific">Komagataeibacter nataicola</name>
    <dbReference type="NCBI Taxonomy" id="265960"/>
    <lineage>
        <taxon>Bacteria</taxon>
        <taxon>Pseudomonadati</taxon>
        <taxon>Pseudomonadota</taxon>
        <taxon>Alphaproteobacteria</taxon>
        <taxon>Acetobacterales</taxon>
        <taxon>Acetobacteraceae</taxon>
        <taxon>Komagataeibacter</taxon>
    </lineage>
</organism>
<dbReference type="EMBL" id="CP019876">
    <property type="protein sequence ID" value="AQU89212.1"/>
    <property type="molecule type" value="Genomic_DNA"/>
</dbReference>
<dbReference type="AlphaFoldDB" id="A0A9N7CDZ0"/>
<keyword evidence="4" id="KW-1185">Reference proteome</keyword>
<reference evidence="1 3" key="1">
    <citation type="submission" date="2017-02" db="EMBL/GenBank/DDBJ databases">
        <title>zhang.</title>
        <authorList>
            <person name="Zhang H."/>
        </authorList>
    </citation>
    <scope>NUCLEOTIDE SEQUENCE [LARGE SCALE GENOMIC DNA]</scope>
    <source>
        <strain evidence="1 3">RZS01</strain>
        <plasmid evidence="3">pkna01</plasmid>
        <plasmid evidence="1">pKNA01</plasmid>
    </source>
</reference>
<geneLocation type="plasmid" evidence="3">
    <name>pkna01</name>
</geneLocation>
<evidence type="ECO:0000313" key="4">
    <source>
        <dbReference type="Proteomes" id="UP000247512"/>
    </source>
</evidence>
<evidence type="ECO:0000313" key="2">
    <source>
        <dbReference type="EMBL" id="PYD66273.1"/>
    </source>
</evidence>